<comment type="caution">
    <text evidence="1">The sequence shown here is derived from an EMBL/GenBank/DDBJ whole genome shotgun (WGS) entry which is preliminary data.</text>
</comment>
<accession>A0A6A3IQD7</accession>
<name>A0A6A3IQD7_9STRA</name>
<evidence type="ECO:0000313" key="1">
    <source>
        <dbReference type="EMBL" id="KAE8985149.1"/>
    </source>
</evidence>
<proteinExistence type="predicted"/>
<evidence type="ECO:0000313" key="2">
    <source>
        <dbReference type="Proteomes" id="UP000460718"/>
    </source>
</evidence>
<dbReference type="AlphaFoldDB" id="A0A6A3IQD7"/>
<dbReference type="Proteomes" id="UP000460718">
    <property type="component" value="Unassembled WGS sequence"/>
</dbReference>
<gene>
    <name evidence="1" type="ORF">PF011_g20498</name>
</gene>
<dbReference type="EMBL" id="QXFW01001841">
    <property type="protein sequence ID" value="KAE8985149.1"/>
    <property type="molecule type" value="Genomic_DNA"/>
</dbReference>
<organism evidence="1 2">
    <name type="scientific">Phytophthora fragariae</name>
    <dbReference type="NCBI Taxonomy" id="53985"/>
    <lineage>
        <taxon>Eukaryota</taxon>
        <taxon>Sar</taxon>
        <taxon>Stramenopiles</taxon>
        <taxon>Oomycota</taxon>
        <taxon>Peronosporomycetes</taxon>
        <taxon>Peronosporales</taxon>
        <taxon>Peronosporaceae</taxon>
        <taxon>Phytophthora</taxon>
    </lineage>
</organism>
<reference evidence="1 2" key="1">
    <citation type="submission" date="2018-09" db="EMBL/GenBank/DDBJ databases">
        <title>Genomic investigation of the strawberry pathogen Phytophthora fragariae indicates pathogenicity is determined by transcriptional variation in three key races.</title>
        <authorList>
            <person name="Adams T.M."/>
            <person name="Armitage A.D."/>
            <person name="Sobczyk M.K."/>
            <person name="Bates H.J."/>
            <person name="Dunwell J.M."/>
            <person name="Nellist C.F."/>
            <person name="Harrison R.J."/>
        </authorList>
    </citation>
    <scope>NUCLEOTIDE SEQUENCE [LARGE SCALE GENOMIC DNA]</scope>
    <source>
        <strain evidence="1 2">SCRP245</strain>
    </source>
</reference>
<protein>
    <submittedName>
        <fullName evidence="1">Uncharacterized protein</fullName>
    </submittedName>
</protein>
<sequence length="138" mass="15824">MHDLLLHVPHKFAKALGVEALDEGGALTVVLNDLAKGPTRIPLPHYWRIIRVPRMHPPTFSIVLTRGNWKFSRVASSQLPRVQSRRVSNGDLDSEWHKNGTLESVDWWKIAKKVTRITYRLTGTEASHPKQRRFGMEL</sequence>